<dbReference type="EMBL" id="JBHLYQ010000005">
    <property type="protein sequence ID" value="MFC0080770.1"/>
    <property type="molecule type" value="Genomic_DNA"/>
</dbReference>
<dbReference type="RefSeq" id="WP_377787301.1">
    <property type="nucleotide sequence ID" value="NZ_JBHLYQ010000005.1"/>
</dbReference>
<name>A0ABV6BZB0_9ACTN</name>
<dbReference type="Proteomes" id="UP001589788">
    <property type="component" value="Unassembled WGS sequence"/>
</dbReference>
<feature type="repeat" description="TPR" evidence="1">
    <location>
        <begin position="136"/>
        <end position="169"/>
    </location>
</feature>
<evidence type="ECO:0000256" key="2">
    <source>
        <dbReference type="SAM" id="MobiDB-lite"/>
    </source>
</evidence>
<accession>A0ABV6BZB0</accession>
<dbReference type="SUPFAM" id="SSF48452">
    <property type="entry name" value="TPR-like"/>
    <property type="match status" value="1"/>
</dbReference>
<reference evidence="3 4" key="1">
    <citation type="submission" date="2024-09" db="EMBL/GenBank/DDBJ databases">
        <authorList>
            <person name="Sun Q."/>
            <person name="Mori K."/>
        </authorList>
    </citation>
    <scope>NUCLEOTIDE SEQUENCE [LARGE SCALE GENOMIC DNA]</scope>
    <source>
        <strain evidence="3 4">JCM 15389</strain>
    </source>
</reference>
<dbReference type="Pfam" id="PF13174">
    <property type="entry name" value="TPR_6"/>
    <property type="match status" value="1"/>
</dbReference>
<dbReference type="InterPro" id="IPR011990">
    <property type="entry name" value="TPR-like_helical_dom_sf"/>
</dbReference>
<comment type="caution">
    <text evidence="3">The sequence shown here is derived from an EMBL/GenBank/DDBJ whole genome shotgun (WGS) entry which is preliminary data.</text>
</comment>
<organism evidence="3 4">
    <name type="scientific">Aciditerrimonas ferrireducens</name>
    <dbReference type="NCBI Taxonomy" id="667306"/>
    <lineage>
        <taxon>Bacteria</taxon>
        <taxon>Bacillati</taxon>
        <taxon>Actinomycetota</taxon>
        <taxon>Acidimicrobiia</taxon>
        <taxon>Acidimicrobiales</taxon>
        <taxon>Acidimicrobiaceae</taxon>
        <taxon>Aciditerrimonas</taxon>
    </lineage>
</organism>
<keyword evidence="1" id="KW-0802">TPR repeat</keyword>
<sequence length="207" mass="22398">AYAADRYLDALRITSRLVRVAPGSAAVRELHGLACYRLGRWRQALGHLQAAAELTGGDVSQLPVVMDCYRALGQHREVAARFEELRRASPDADLLAEGRLVLAGDLADQGDLQGAVALLVEAGAMRRRANPAARHLRQWYLLGDLLERSGDLAGARELFARVVAADPELADAAARLEALGGPPGTVRTRRGRRPAEDRTLGDLARRP</sequence>
<dbReference type="PROSITE" id="PS50005">
    <property type="entry name" value="TPR"/>
    <property type="match status" value="1"/>
</dbReference>
<gene>
    <name evidence="3" type="ORF">ACFFRE_01185</name>
</gene>
<evidence type="ECO:0000313" key="4">
    <source>
        <dbReference type="Proteomes" id="UP001589788"/>
    </source>
</evidence>
<dbReference type="InterPro" id="IPR019734">
    <property type="entry name" value="TPR_rpt"/>
</dbReference>
<proteinExistence type="predicted"/>
<protein>
    <recommendedName>
        <fullName evidence="5">Tetratricopeptide repeat protein</fullName>
    </recommendedName>
</protein>
<feature type="region of interest" description="Disordered" evidence="2">
    <location>
        <begin position="179"/>
        <end position="207"/>
    </location>
</feature>
<evidence type="ECO:0000313" key="3">
    <source>
        <dbReference type="EMBL" id="MFC0080770.1"/>
    </source>
</evidence>
<feature type="non-terminal residue" evidence="3">
    <location>
        <position position="1"/>
    </location>
</feature>
<keyword evidence="4" id="KW-1185">Reference proteome</keyword>
<dbReference type="Gene3D" id="1.25.40.10">
    <property type="entry name" value="Tetratricopeptide repeat domain"/>
    <property type="match status" value="2"/>
</dbReference>
<evidence type="ECO:0008006" key="5">
    <source>
        <dbReference type="Google" id="ProtNLM"/>
    </source>
</evidence>
<feature type="compositionally biased region" description="Basic and acidic residues" evidence="2">
    <location>
        <begin position="193"/>
        <end position="207"/>
    </location>
</feature>
<evidence type="ECO:0000256" key="1">
    <source>
        <dbReference type="PROSITE-ProRule" id="PRU00339"/>
    </source>
</evidence>